<dbReference type="SUPFAM" id="SSF46689">
    <property type="entry name" value="Homeodomain-like"/>
    <property type="match status" value="2"/>
</dbReference>
<sequence length="779" mass="88969">MIRKLKSMLRSGVFDNAKSGFYRRSFAVVLLITSLPTALLAFATYYVGTQQIEQEVNRAHQVRLQNTADKLNNQLSQLEKTIAMWTFDPMLKARLGSMTVEAIEKNHEMRSDLAQSLLVMGSSSPLLREVRLYIPGSELYISPLSFKVIVPLETREEIEYYASLMQNEKSRYWTNVSGYLSLVQKLPERSPYGYLLARFDEAAINALIQTDNELKGTAFLLKENGVWLDPAIGEEPDKHRFDYALKEKVNGEKERSGSFFIDWEGEKYAASYGTIEATGWTYVSATPLSKLTQPVITMSRALIVIGCLGVAVAVFLSWFASRKLYQPIVRLVRLFRSEKTETADIVAKDELEFIERQWQFLSSQSKHLHERLEQHLVSLRELFLFQLLHDHLSHLTEDDLRKRMEQYGWEVEGKTFALLVVRLLGFSRLQDRFADGDEQLVTFAAANVIEELADSIFTQAEVINEQDLSVSVLVLLPAGESDGEAKKQLLAFSEHMIHTLSAVLKMNVMIGLSRRSERLTDLPQAYEEAGRSFRYRNLQEINQVLDVEAMIVSGPQTVPYPFAMEKELVRCIRAGEREEALRTVDRFVSELSASGETELVVRQGVHQLLGVVLHHIILSGMSPQSLYRGADLYEEAGGLREPDEMAFWFRDKLGVYMDALADTMRKTQDSLMIETVEKVIALLQEEYAKDISLETYCDRLGISSYKLSAGFKEVTGVNFIDYLTKLRLDKSKELLLHSNEKVNDIAFQVGYQPSYYYRVFKKHEGVTPSQYRDMYKENG</sequence>
<dbReference type="PROSITE" id="PS00041">
    <property type="entry name" value="HTH_ARAC_FAMILY_1"/>
    <property type="match status" value="1"/>
</dbReference>
<dbReference type="InterPro" id="IPR018060">
    <property type="entry name" value="HTH_AraC"/>
</dbReference>
<dbReference type="RefSeq" id="WP_113036234.1">
    <property type="nucleotide sequence ID" value="NZ_QMFB01000043.1"/>
</dbReference>
<dbReference type="EMBL" id="QMFB01000043">
    <property type="protein sequence ID" value="RAV10489.1"/>
    <property type="molecule type" value="Genomic_DNA"/>
</dbReference>
<dbReference type="GO" id="GO:0043565">
    <property type="term" value="F:sequence-specific DNA binding"/>
    <property type="evidence" value="ECO:0007669"/>
    <property type="project" value="InterPro"/>
</dbReference>
<keyword evidence="8" id="KW-1185">Reference proteome</keyword>
<keyword evidence="5" id="KW-0472">Membrane</keyword>
<evidence type="ECO:0000256" key="2">
    <source>
        <dbReference type="ARBA" id="ARBA00023125"/>
    </source>
</evidence>
<evidence type="ECO:0000256" key="5">
    <source>
        <dbReference type="SAM" id="Phobius"/>
    </source>
</evidence>
<evidence type="ECO:0000313" key="8">
    <source>
        <dbReference type="Proteomes" id="UP000250369"/>
    </source>
</evidence>
<keyword evidence="5" id="KW-0812">Transmembrane</keyword>
<dbReference type="InterPro" id="IPR009057">
    <property type="entry name" value="Homeodomain-like_sf"/>
</dbReference>
<dbReference type="InterPro" id="IPR041522">
    <property type="entry name" value="CdaR_GGDEF"/>
</dbReference>
<dbReference type="Proteomes" id="UP000250369">
    <property type="component" value="Unassembled WGS sequence"/>
</dbReference>
<keyword evidence="5" id="KW-1133">Transmembrane helix</keyword>
<evidence type="ECO:0000259" key="6">
    <source>
        <dbReference type="PROSITE" id="PS01124"/>
    </source>
</evidence>
<feature type="coiled-coil region" evidence="4">
    <location>
        <begin position="61"/>
        <end position="88"/>
    </location>
</feature>
<evidence type="ECO:0000313" key="7">
    <source>
        <dbReference type="EMBL" id="RAV10489.1"/>
    </source>
</evidence>
<keyword evidence="3" id="KW-0804">Transcription</keyword>
<proteinExistence type="predicted"/>
<dbReference type="GO" id="GO:0003700">
    <property type="term" value="F:DNA-binding transcription factor activity"/>
    <property type="evidence" value="ECO:0007669"/>
    <property type="project" value="InterPro"/>
</dbReference>
<dbReference type="SMART" id="SM00342">
    <property type="entry name" value="HTH_ARAC"/>
    <property type="match status" value="1"/>
</dbReference>
<dbReference type="Pfam" id="PF17853">
    <property type="entry name" value="GGDEF_2"/>
    <property type="match status" value="1"/>
</dbReference>
<reference evidence="7 8" key="1">
    <citation type="journal article" date="2009" name="Int. J. Syst. Evol. Microbiol.">
        <title>Paenibacillus contaminans sp. nov., isolated from a contaminated laboratory plate.</title>
        <authorList>
            <person name="Chou J.H."/>
            <person name="Lee J.H."/>
            <person name="Lin M.C."/>
            <person name="Chang P.S."/>
            <person name="Arun A.B."/>
            <person name="Young C.C."/>
            <person name="Chen W.M."/>
        </authorList>
    </citation>
    <scope>NUCLEOTIDE SEQUENCE [LARGE SCALE GENOMIC DNA]</scope>
    <source>
        <strain evidence="7 8">CKOBP-6</strain>
    </source>
</reference>
<accession>A0A329LRY4</accession>
<evidence type="ECO:0000256" key="1">
    <source>
        <dbReference type="ARBA" id="ARBA00023015"/>
    </source>
</evidence>
<protein>
    <recommendedName>
        <fullName evidence="6">HTH araC/xylS-type domain-containing protein</fullName>
    </recommendedName>
</protein>
<evidence type="ECO:0000256" key="4">
    <source>
        <dbReference type="SAM" id="Coils"/>
    </source>
</evidence>
<dbReference type="Gene3D" id="3.30.450.20">
    <property type="entry name" value="PAS domain"/>
    <property type="match status" value="1"/>
</dbReference>
<dbReference type="AlphaFoldDB" id="A0A329LRY4"/>
<comment type="caution">
    <text evidence="7">The sequence shown here is derived from an EMBL/GenBank/DDBJ whole genome shotgun (WGS) entry which is preliminary data.</text>
</comment>
<organism evidence="7 8">
    <name type="scientific">Paenibacillus contaminans</name>
    <dbReference type="NCBI Taxonomy" id="450362"/>
    <lineage>
        <taxon>Bacteria</taxon>
        <taxon>Bacillati</taxon>
        <taxon>Bacillota</taxon>
        <taxon>Bacilli</taxon>
        <taxon>Bacillales</taxon>
        <taxon>Paenibacillaceae</taxon>
        <taxon>Paenibacillus</taxon>
    </lineage>
</organism>
<feature type="transmembrane region" description="Helical" evidence="5">
    <location>
        <begin position="301"/>
        <end position="320"/>
    </location>
</feature>
<feature type="domain" description="HTH araC/xylS-type" evidence="6">
    <location>
        <begin position="677"/>
        <end position="774"/>
    </location>
</feature>
<name>A0A329LRY4_9BACL</name>
<evidence type="ECO:0000256" key="3">
    <source>
        <dbReference type="ARBA" id="ARBA00023163"/>
    </source>
</evidence>
<dbReference type="PANTHER" id="PTHR43280:SF28">
    <property type="entry name" value="HTH-TYPE TRANSCRIPTIONAL ACTIVATOR RHAS"/>
    <property type="match status" value="1"/>
</dbReference>
<feature type="transmembrane region" description="Helical" evidence="5">
    <location>
        <begin position="26"/>
        <end position="48"/>
    </location>
</feature>
<keyword evidence="1" id="KW-0805">Transcription regulation</keyword>
<dbReference type="OrthoDB" id="1975037at2"/>
<keyword evidence="2" id="KW-0238">DNA-binding</keyword>
<dbReference type="Pfam" id="PF12833">
    <property type="entry name" value="HTH_18"/>
    <property type="match status" value="1"/>
</dbReference>
<gene>
    <name evidence="7" type="ORF">DQG23_37860</name>
</gene>
<keyword evidence="4" id="KW-0175">Coiled coil</keyword>
<dbReference type="PROSITE" id="PS01124">
    <property type="entry name" value="HTH_ARAC_FAMILY_2"/>
    <property type="match status" value="1"/>
</dbReference>
<dbReference type="InterPro" id="IPR018062">
    <property type="entry name" value="HTH_AraC-typ_CS"/>
</dbReference>
<dbReference type="PANTHER" id="PTHR43280">
    <property type="entry name" value="ARAC-FAMILY TRANSCRIPTIONAL REGULATOR"/>
    <property type="match status" value="1"/>
</dbReference>
<dbReference type="Gene3D" id="1.10.10.60">
    <property type="entry name" value="Homeodomain-like"/>
    <property type="match status" value="2"/>
</dbReference>